<reference evidence="1 2" key="1">
    <citation type="journal article" date="2015" name="Genome Biol. Evol.">
        <title>Phylogenomic analyses indicate that early fungi evolved digesting cell walls of algal ancestors of land plants.</title>
        <authorList>
            <person name="Chang Y."/>
            <person name="Wang S."/>
            <person name="Sekimoto S."/>
            <person name="Aerts A.L."/>
            <person name="Choi C."/>
            <person name="Clum A."/>
            <person name="LaButti K.M."/>
            <person name="Lindquist E.A."/>
            <person name="Yee Ngan C."/>
            <person name="Ohm R.A."/>
            <person name="Salamov A.A."/>
            <person name="Grigoriev I.V."/>
            <person name="Spatafora J.W."/>
            <person name="Berbee M.L."/>
        </authorList>
    </citation>
    <scope>NUCLEOTIDE SEQUENCE [LARGE SCALE GENOMIC DNA]</scope>
    <source>
        <strain evidence="1 2">JEL478</strain>
    </source>
</reference>
<proteinExistence type="predicted"/>
<accession>A0A139AER5</accession>
<dbReference type="AlphaFoldDB" id="A0A139AER5"/>
<organism evidence="1 2">
    <name type="scientific">Gonapodya prolifera (strain JEL478)</name>
    <name type="common">Monoblepharis prolifera</name>
    <dbReference type="NCBI Taxonomy" id="1344416"/>
    <lineage>
        <taxon>Eukaryota</taxon>
        <taxon>Fungi</taxon>
        <taxon>Fungi incertae sedis</taxon>
        <taxon>Chytridiomycota</taxon>
        <taxon>Chytridiomycota incertae sedis</taxon>
        <taxon>Monoblepharidomycetes</taxon>
        <taxon>Monoblepharidales</taxon>
        <taxon>Gonapodyaceae</taxon>
        <taxon>Gonapodya</taxon>
    </lineage>
</organism>
<dbReference type="Proteomes" id="UP000070544">
    <property type="component" value="Unassembled WGS sequence"/>
</dbReference>
<evidence type="ECO:0000313" key="2">
    <source>
        <dbReference type="Proteomes" id="UP000070544"/>
    </source>
</evidence>
<protein>
    <submittedName>
        <fullName evidence="1">Uncharacterized protein</fullName>
    </submittedName>
</protein>
<dbReference type="EMBL" id="KQ965763">
    <property type="protein sequence ID" value="KXS15248.1"/>
    <property type="molecule type" value="Genomic_DNA"/>
</dbReference>
<sequence>MEYSKGVKKPDPGFLAGCECERCDIETPGDCQCVAKDDVKSTPTMPWEDSPASISGLCFEPLRPVDE</sequence>
<name>A0A139AER5_GONPJ</name>
<evidence type="ECO:0000313" key="1">
    <source>
        <dbReference type="EMBL" id="KXS15248.1"/>
    </source>
</evidence>
<gene>
    <name evidence="1" type="ORF">M427DRAFT_56877</name>
</gene>
<keyword evidence="2" id="KW-1185">Reference proteome</keyword>